<organism evidence="2 3">
    <name type="scientific">Tetrabaena socialis</name>
    <dbReference type="NCBI Taxonomy" id="47790"/>
    <lineage>
        <taxon>Eukaryota</taxon>
        <taxon>Viridiplantae</taxon>
        <taxon>Chlorophyta</taxon>
        <taxon>core chlorophytes</taxon>
        <taxon>Chlorophyceae</taxon>
        <taxon>CS clade</taxon>
        <taxon>Chlamydomonadales</taxon>
        <taxon>Tetrabaenaceae</taxon>
        <taxon>Tetrabaena</taxon>
    </lineage>
</organism>
<name>A0A2J8A462_9CHLO</name>
<dbReference type="EMBL" id="PGGS01000186">
    <property type="protein sequence ID" value="PNH07311.1"/>
    <property type="molecule type" value="Genomic_DNA"/>
</dbReference>
<dbReference type="AlphaFoldDB" id="A0A2J8A462"/>
<reference evidence="2 3" key="1">
    <citation type="journal article" date="2017" name="Mol. Biol. Evol.">
        <title>The 4-celled Tetrabaena socialis nuclear genome reveals the essential components for genetic control of cell number at the origin of multicellularity in the volvocine lineage.</title>
        <authorList>
            <person name="Featherston J."/>
            <person name="Arakaki Y."/>
            <person name="Hanschen E.R."/>
            <person name="Ferris P.J."/>
            <person name="Michod R.E."/>
            <person name="Olson B.J.S.C."/>
            <person name="Nozaki H."/>
            <person name="Durand P.M."/>
        </authorList>
    </citation>
    <scope>NUCLEOTIDE SEQUENCE [LARGE SCALE GENOMIC DNA]</scope>
    <source>
        <strain evidence="2 3">NIES-571</strain>
    </source>
</reference>
<gene>
    <name evidence="2" type="ORF">TSOC_006209</name>
</gene>
<accession>A0A2J8A462</accession>
<sequence>MPTQHPKNAAGTTRGTSPCQASSKKEKKLETNTRGPRALQQLQEVLDAVLRGQRLARDQARQPAANHHHVIHLVQHARAAGLRGRRAAGGGGSS</sequence>
<dbReference type="Proteomes" id="UP000236333">
    <property type="component" value="Unassembled WGS sequence"/>
</dbReference>
<protein>
    <submittedName>
        <fullName evidence="2">Uncharacterized protein</fullName>
    </submittedName>
</protein>
<evidence type="ECO:0000313" key="2">
    <source>
        <dbReference type="EMBL" id="PNH07311.1"/>
    </source>
</evidence>
<evidence type="ECO:0000313" key="3">
    <source>
        <dbReference type="Proteomes" id="UP000236333"/>
    </source>
</evidence>
<keyword evidence="3" id="KW-1185">Reference proteome</keyword>
<evidence type="ECO:0000256" key="1">
    <source>
        <dbReference type="SAM" id="MobiDB-lite"/>
    </source>
</evidence>
<proteinExistence type="predicted"/>
<feature type="compositionally biased region" description="Polar residues" evidence="1">
    <location>
        <begin position="1"/>
        <end position="22"/>
    </location>
</feature>
<comment type="caution">
    <text evidence="2">The sequence shown here is derived from an EMBL/GenBank/DDBJ whole genome shotgun (WGS) entry which is preliminary data.</text>
</comment>
<feature type="region of interest" description="Disordered" evidence="1">
    <location>
        <begin position="1"/>
        <end position="38"/>
    </location>
</feature>